<evidence type="ECO:0000256" key="2">
    <source>
        <dbReference type="SAM" id="MobiDB-lite"/>
    </source>
</evidence>
<feature type="compositionally biased region" description="Acidic residues" evidence="2">
    <location>
        <begin position="335"/>
        <end position="379"/>
    </location>
</feature>
<evidence type="ECO:0000313" key="4">
    <source>
        <dbReference type="Proteomes" id="UP000241365"/>
    </source>
</evidence>
<keyword evidence="4" id="KW-1185">Reference proteome</keyword>
<feature type="region of interest" description="Disordered" evidence="2">
    <location>
        <begin position="334"/>
        <end position="391"/>
    </location>
</feature>
<keyword evidence="1" id="KW-0175">Coiled coil</keyword>
<sequence length="477" mass="57292">MENISVIKIGKVNYYLSDDLMTNCPAFFKGCRNAREVINKKEIDEKHYIYAAFKNKKWNTRDGSNKRLDKVFFTTKWVEKNVPEFNDDIKYDIEMAPDIIELDDNEKFQDNEGNIIEIEVRGKREYNACYFLVKDVAQGFEMKNLIKILTGENVNYEIDKDYVYFYCTKGKKIKKEMFLTYSGFLRVIYCTRKIFNNKNKKIIYKWLRQFDKSQKLKKYKINMSDNKIFCDIGYVYIITSPVINACKIGFWRSNLKSLRSRYITSYGNNLILHTFLTKNAYKLEQLCHKYFMEYNISNELFDKKYINKYIKFLNKNYDPVQNNYLDNELNKQIDEESENDEESDEESEENESDYESDEENESDYESDDESDDENDEECNEEYKIDNESNKEVNEEYYKVFMDILKEKDAEIKEKNHEIKDKDRDLKDKAREIELIKKQHENELLKLDSKLSKKENELLKKELEMTKLQNSVKKSKSK</sequence>
<organism evidence="3 4">
    <name type="scientific">Powai lake megavirus</name>
    <dbReference type="NCBI Taxonomy" id="1842663"/>
    <lineage>
        <taxon>Viruses</taxon>
        <taxon>Varidnaviria</taxon>
        <taxon>Bamfordvirae</taxon>
        <taxon>Nucleocytoviricota</taxon>
        <taxon>Megaviricetes</taxon>
        <taxon>Imitervirales</taxon>
        <taxon>Mimiviridae</taxon>
        <taxon>Megamimivirinae</taxon>
        <taxon>Megavirus</taxon>
        <taxon>Megavirus powaiense</taxon>
    </lineage>
</organism>
<feature type="coiled-coil region" evidence="1">
    <location>
        <begin position="401"/>
        <end position="470"/>
    </location>
</feature>
<accession>A0A167RPN2</accession>
<name>A0A167RPN2_9VIRU</name>
<dbReference type="KEGG" id="vg:80513334"/>
<evidence type="ECO:0000256" key="1">
    <source>
        <dbReference type="SAM" id="Coils"/>
    </source>
</evidence>
<evidence type="ECO:0000313" key="3">
    <source>
        <dbReference type="EMBL" id="ANB50972.1"/>
    </source>
</evidence>
<dbReference type="Proteomes" id="UP000241365">
    <property type="component" value="Segment"/>
</dbReference>
<feature type="compositionally biased region" description="Basic and acidic residues" evidence="2">
    <location>
        <begin position="380"/>
        <end position="391"/>
    </location>
</feature>
<reference evidence="3 4" key="1">
    <citation type="journal article" date="2016" name="Genome Announc.">
        <title>Complete Genome Sequence of a New Megavirus Family Member Isolated from an Inland Water Lake for the First Time in India.</title>
        <authorList>
            <person name="Chatterjee A."/>
            <person name="Ali F."/>
            <person name="Bange D."/>
            <person name="Kondabagil K."/>
        </authorList>
    </citation>
    <scope>NUCLEOTIDE SEQUENCE [LARGE SCALE GENOMIC DNA]</scope>
    <source>
        <strain evidence="3">1</strain>
    </source>
</reference>
<dbReference type="GeneID" id="80513334"/>
<proteinExistence type="predicted"/>
<evidence type="ECO:0008006" key="5">
    <source>
        <dbReference type="Google" id="ProtNLM"/>
    </source>
</evidence>
<dbReference type="EMBL" id="KU877344">
    <property type="protein sequence ID" value="ANB50972.1"/>
    <property type="molecule type" value="Genomic_DNA"/>
</dbReference>
<dbReference type="RefSeq" id="YP_010776723.1">
    <property type="nucleotide sequence ID" value="NC_075034.1"/>
</dbReference>
<protein>
    <recommendedName>
        <fullName evidence="5">Bro-N domain-containing protein</fullName>
    </recommendedName>
</protein>